<sequence length="753" mass="80164">MRPRHDLIRRLLPWAAPALAAWFVLHQAGTPDLQIAVYAGYFLVAVVVPGTLVLRACYGSRGNWPEDLGLGAALGLVLQLVGWALAAVTGSRLVLFVWLAAILVVFAAVPRLRRHWRIESPTPLPPAWSWGIAAVLLLVCVWAVAVFDANPLPPVTFSHHQDVYYHLGLIYEMTRSAPFHVPHVAEETLRYHYLSDADMAAASMITGISPVNVYLRLWLLPVVGVGVLVFAVLARTVSGRWWTGPVAAALGFAGQALTLRGPISPFNGGLPISLVSPSQTYVLPLVGLFTVIAVEALRGKSLRWTWAILPLLAVACAGAKSSALPPLFAGIGLAGLVLLLARRRMPWTAVGLLGVIGFGTVVGFGLFAGGGAGTLVLQPLALLRWMDPYEVTLGTADGITQGGFLPSGVANASAAGGWFVAWMVVWWFLMQAPRLLGLVVRRRRRDAEAGPDADVWLLGGMVFAGAAATWLFWHPAASQGYFFTGVMPIGAVLTVCVLATRAKRLKAVVAGAAAGAVWVVLMPQTREAATDTIGAWSWALAVPLLITAAVTAVVAAVTIAVWRARAVRALPAALIAAVVGASLGTGITDAFGRLNDAPPPVNENMAVTAAEMRAARWLDANAARDDLVATNVHCMPMNAKKLCNARAFWVAGLTGRRMLIESWGYSDLPVAAHGVNGLAYNFQPAPYPEVYELNQRAFQEGDAADVGRLRDEHGVRWLFADKRAGTVAPSLAGVATVRYTNGPVTIYELAAAR</sequence>
<reference evidence="2 3" key="1">
    <citation type="submission" date="2021-01" db="EMBL/GenBank/DDBJ databases">
        <title>Actinoplanes sp. nov. LDG1-01 isolated from lichen.</title>
        <authorList>
            <person name="Saeng-In P."/>
            <person name="Phongsopitanun W."/>
            <person name="Kanchanasin P."/>
            <person name="Yuki M."/>
            <person name="Kudo T."/>
            <person name="Ohkuma M."/>
            <person name="Tanasupawat S."/>
        </authorList>
    </citation>
    <scope>NUCLEOTIDE SEQUENCE [LARGE SCALE GENOMIC DNA]</scope>
    <source>
        <strain evidence="2 3">LDG1-01</strain>
    </source>
</reference>
<evidence type="ECO:0000256" key="1">
    <source>
        <dbReference type="SAM" id="Phobius"/>
    </source>
</evidence>
<comment type="caution">
    <text evidence="2">The sequence shown here is derived from an EMBL/GenBank/DDBJ whole genome shotgun (WGS) entry which is preliminary data.</text>
</comment>
<feature type="transmembrane region" description="Helical" evidence="1">
    <location>
        <begin position="569"/>
        <end position="587"/>
    </location>
</feature>
<dbReference type="RefSeq" id="WP_202996954.1">
    <property type="nucleotide sequence ID" value="NZ_JAENHO010000013.1"/>
</dbReference>
<feature type="transmembrane region" description="Helical" evidence="1">
    <location>
        <begin position="12"/>
        <end position="29"/>
    </location>
</feature>
<feature type="transmembrane region" description="Helical" evidence="1">
    <location>
        <begin position="507"/>
        <end position="524"/>
    </location>
</feature>
<feature type="transmembrane region" description="Helical" evidence="1">
    <location>
        <begin position="279"/>
        <end position="297"/>
    </location>
</feature>
<proteinExistence type="predicted"/>
<organism evidence="2 3">
    <name type="scientific">Paractinoplanes lichenicola</name>
    <dbReference type="NCBI Taxonomy" id="2802976"/>
    <lineage>
        <taxon>Bacteria</taxon>
        <taxon>Bacillati</taxon>
        <taxon>Actinomycetota</taxon>
        <taxon>Actinomycetes</taxon>
        <taxon>Micromonosporales</taxon>
        <taxon>Micromonosporaceae</taxon>
        <taxon>Paractinoplanes</taxon>
    </lineage>
</organism>
<dbReference type="Proteomes" id="UP000598996">
    <property type="component" value="Unassembled WGS sequence"/>
</dbReference>
<name>A0ABS1W0H8_9ACTN</name>
<feature type="transmembrane region" description="Helical" evidence="1">
    <location>
        <begin position="35"/>
        <end position="56"/>
    </location>
</feature>
<feature type="transmembrane region" description="Helical" evidence="1">
    <location>
        <begin position="412"/>
        <end position="432"/>
    </location>
</feature>
<feature type="transmembrane region" description="Helical" evidence="1">
    <location>
        <begin position="213"/>
        <end position="234"/>
    </location>
</feature>
<feature type="transmembrane region" description="Helical" evidence="1">
    <location>
        <begin position="241"/>
        <end position="259"/>
    </location>
</feature>
<keyword evidence="3" id="KW-1185">Reference proteome</keyword>
<feature type="transmembrane region" description="Helical" evidence="1">
    <location>
        <begin position="93"/>
        <end position="112"/>
    </location>
</feature>
<feature type="transmembrane region" description="Helical" evidence="1">
    <location>
        <begin position="68"/>
        <end position="87"/>
    </location>
</feature>
<evidence type="ECO:0000313" key="2">
    <source>
        <dbReference type="EMBL" id="MBL7260239.1"/>
    </source>
</evidence>
<dbReference type="EMBL" id="JAENHO010000013">
    <property type="protein sequence ID" value="MBL7260239.1"/>
    <property type="molecule type" value="Genomic_DNA"/>
</dbReference>
<feature type="transmembrane region" description="Helical" evidence="1">
    <location>
        <begin position="304"/>
        <end position="320"/>
    </location>
</feature>
<feature type="transmembrane region" description="Helical" evidence="1">
    <location>
        <begin position="326"/>
        <end position="342"/>
    </location>
</feature>
<keyword evidence="1" id="KW-0472">Membrane</keyword>
<evidence type="ECO:0000313" key="3">
    <source>
        <dbReference type="Proteomes" id="UP000598996"/>
    </source>
</evidence>
<gene>
    <name evidence="2" type="ORF">JKJ07_38660</name>
</gene>
<accession>A0ABS1W0H8</accession>
<keyword evidence="1" id="KW-0812">Transmembrane</keyword>
<feature type="transmembrane region" description="Helical" evidence="1">
    <location>
        <begin position="479"/>
        <end position="500"/>
    </location>
</feature>
<feature type="transmembrane region" description="Helical" evidence="1">
    <location>
        <begin position="349"/>
        <end position="377"/>
    </location>
</feature>
<feature type="transmembrane region" description="Helical" evidence="1">
    <location>
        <begin position="536"/>
        <end position="562"/>
    </location>
</feature>
<protein>
    <submittedName>
        <fullName evidence="2">Uncharacterized protein</fullName>
    </submittedName>
</protein>
<feature type="transmembrane region" description="Helical" evidence="1">
    <location>
        <begin position="453"/>
        <end position="473"/>
    </location>
</feature>
<keyword evidence="1" id="KW-1133">Transmembrane helix</keyword>
<feature type="transmembrane region" description="Helical" evidence="1">
    <location>
        <begin position="124"/>
        <end position="147"/>
    </location>
</feature>